<evidence type="ECO:0000259" key="1">
    <source>
        <dbReference type="Pfam" id="PF13613"/>
    </source>
</evidence>
<organism evidence="2 3">
    <name type="scientific">Clytia hemisphaerica</name>
    <dbReference type="NCBI Taxonomy" id="252671"/>
    <lineage>
        <taxon>Eukaryota</taxon>
        <taxon>Metazoa</taxon>
        <taxon>Cnidaria</taxon>
        <taxon>Hydrozoa</taxon>
        <taxon>Hydroidolina</taxon>
        <taxon>Leptothecata</taxon>
        <taxon>Obeliida</taxon>
        <taxon>Clytiidae</taxon>
        <taxon>Clytia</taxon>
    </lineage>
</organism>
<feature type="domain" description="Transposase Helix-turn-helix" evidence="1">
    <location>
        <begin position="67"/>
        <end position="107"/>
    </location>
</feature>
<evidence type="ECO:0000313" key="2">
    <source>
        <dbReference type="EnsemblMetazoa" id="CLYHEMP003545.1"/>
    </source>
</evidence>
<dbReference type="AlphaFoldDB" id="A0A7M5WJ56"/>
<sequence>MVDHLLTSDRKTKFYTGIENLQSFCNVHDICKPYIMNKWQDPKRTLLGGGYKRNFKKKVTKLWRKPKLSSEDKLLLTLMKLHLGLMEEDLAHHFGTSTTHVSNTFITRIKVLSLVLRNIVFVPNQGQLNFT</sequence>
<dbReference type="Proteomes" id="UP000594262">
    <property type="component" value="Unplaced"/>
</dbReference>
<dbReference type="PANTHER" id="PTHR23080">
    <property type="entry name" value="THAP DOMAIN PROTEIN"/>
    <property type="match status" value="1"/>
</dbReference>
<dbReference type="InterPro" id="IPR027805">
    <property type="entry name" value="Transposase_HTH_dom"/>
</dbReference>
<reference evidence="2" key="1">
    <citation type="submission" date="2021-01" db="UniProtKB">
        <authorList>
            <consortium name="EnsemblMetazoa"/>
        </authorList>
    </citation>
    <scope>IDENTIFICATION</scope>
</reference>
<protein>
    <recommendedName>
        <fullName evidence="1">Transposase Helix-turn-helix domain-containing protein</fullName>
    </recommendedName>
</protein>
<keyword evidence="3" id="KW-1185">Reference proteome</keyword>
<evidence type="ECO:0000313" key="3">
    <source>
        <dbReference type="Proteomes" id="UP000594262"/>
    </source>
</evidence>
<proteinExistence type="predicted"/>
<accession>A0A7M5WJ56</accession>
<dbReference type="Pfam" id="PF13613">
    <property type="entry name" value="HTH_Tnp_4"/>
    <property type="match status" value="1"/>
</dbReference>
<dbReference type="EnsemblMetazoa" id="CLYHEMT003545.1">
    <property type="protein sequence ID" value="CLYHEMP003545.1"/>
    <property type="gene ID" value="CLYHEMG003545"/>
</dbReference>
<name>A0A7M5WJ56_9CNID</name>